<comment type="function">
    <text evidence="10">Catalyzes the formation of isopentenyl diphosphate (IPP), the building block of all isoprenoids.</text>
</comment>
<name>A0A0A7LA65_9ARCH</name>
<evidence type="ECO:0000256" key="8">
    <source>
        <dbReference type="ARBA" id="ARBA00023229"/>
    </source>
</evidence>
<feature type="binding site" evidence="11">
    <location>
        <position position="215"/>
    </location>
    <ligand>
        <name>ATP</name>
        <dbReference type="ChEBI" id="CHEBI:30616"/>
    </ligand>
</feature>
<dbReference type="GO" id="GO:0016301">
    <property type="term" value="F:kinase activity"/>
    <property type="evidence" value="ECO:0007669"/>
    <property type="project" value="UniProtKB-KW"/>
</dbReference>
<feature type="binding site" evidence="11">
    <location>
        <position position="149"/>
    </location>
    <ligand>
        <name>substrate</name>
    </ligand>
</feature>
<evidence type="ECO:0000256" key="6">
    <source>
        <dbReference type="ARBA" id="ARBA00022777"/>
    </source>
</evidence>
<evidence type="ECO:0000256" key="7">
    <source>
        <dbReference type="ARBA" id="ARBA00022840"/>
    </source>
</evidence>
<dbReference type="GO" id="GO:0005829">
    <property type="term" value="C:cytosol"/>
    <property type="evidence" value="ECO:0007669"/>
    <property type="project" value="TreeGrafter"/>
</dbReference>
<comment type="subunit">
    <text evidence="10">Homodimer.</text>
</comment>
<dbReference type="InterPro" id="IPR024192">
    <property type="entry name" value="Fosfomycin_R_FomA-type"/>
</dbReference>
<evidence type="ECO:0000313" key="14">
    <source>
        <dbReference type="EMBL" id="AIZ55969.1"/>
    </source>
</evidence>
<dbReference type="PANTHER" id="PTHR43654">
    <property type="entry name" value="GLUTAMATE 5-KINASE"/>
    <property type="match status" value="1"/>
</dbReference>
<organism evidence="14 15">
    <name type="scientific">Candidatus Methanoplasma termitum</name>
    <dbReference type="NCBI Taxonomy" id="1577791"/>
    <lineage>
        <taxon>Archaea</taxon>
        <taxon>Methanobacteriati</taxon>
        <taxon>Thermoplasmatota</taxon>
        <taxon>Thermoplasmata</taxon>
        <taxon>Methanomassiliicoccales</taxon>
        <taxon>Methanomassiliicoccaceae</taxon>
        <taxon>Candidatus Methanoplasma</taxon>
    </lineage>
</organism>
<feature type="binding site" evidence="11">
    <location>
        <begin position="5"/>
        <end position="9"/>
    </location>
    <ligand>
        <name>ATP</name>
        <dbReference type="ChEBI" id="CHEBI:30616"/>
    </ligand>
</feature>
<feature type="binding site" evidence="11">
    <location>
        <position position="46"/>
    </location>
    <ligand>
        <name>ATP</name>
        <dbReference type="ChEBI" id="CHEBI:30616"/>
    </ligand>
</feature>
<dbReference type="GO" id="GO:0102043">
    <property type="term" value="F:isopentenyl phosphate kinase activity"/>
    <property type="evidence" value="ECO:0007669"/>
    <property type="project" value="UniProtKB-EC"/>
</dbReference>
<feature type="binding site" evidence="11">
    <location>
        <position position="50"/>
    </location>
    <ligand>
        <name>substrate</name>
    </ligand>
</feature>
<evidence type="ECO:0000256" key="5">
    <source>
        <dbReference type="ARBA" id="ARBA00022741"/>
    </source>
</evidence>
<dbReference type="RefSeq" id="WP_048111207.1">
    <property type="nucleotide sequence ID" value="NZ_CP010070.1"/>
</dbReference>
<dbReference type="HOGENOM" id="CLU_070213_0_0_2"/>
<evidence type="ECO:0000256" key="11">
    <source>
        <dbReference type="PIRSR" id="PIRSR016496-1"/>
    </source>
</evidence>
<comment type="similarity">
    <text evidence="1 10">Belongs to the isopentenyl phosphate kinase family.</text>
</comment>
<keyword evidence="15" id="KW-1185">Reference proteome</keyword>
<dbReference type="GO" id="GO:0016114">
    <property type="term" value="P:terpenoid biosynthetic process"/>
    <property type="evidence" value="ECO:0007669"/>
    <property type="project" value="TreeGrafter"/>
</dbReference>
<feature type="binding site" evidence="11">
    <location>
        <position position="211"/>
    </location>
    <ligand>
        <name>ATP</name>
        <dbReference type="ChEBI" id="CHEBI:30616"/>
    </ligand>
</feature>
<evidence type="ECO:0000256" key="4">
    <source>
        <dbReference type="ARBA" id="ARBA00022679"/>
    </source>
</evidence>
<evidence type="ECO:0000313" key="15">
    <source>
        <dbReference type="Proteomes" id="UP000030787"/>
    </source>
</evidence>
<dbReference type="Proteomes" id="UP000030787">
    <property type="component" value="Chromosome"/>
</dbReference>
<evidence type="ECO:0000256" key="2">
    <source>
        <dbReference type="ARBA" id="ARBA00012908"/>
    </source>
</evidence>
<protein>
    <recommendedName>
        <fullName evidence="3 10">Isopentenyl phosphate kinase</fullName>
        <shortName evidence="10">IPK</shortName>
        <ecNumber evidence="2 10">2.7.4.26</ecNumber>
    </recommendedName>
</protein>
<dbReference type="EMBL" id="CP010070">
    <property type="protein sequence ID" value="AIZ55969.1"/>
    <property type="molecule type" value="Genomic_DNA"/>
</dbReference>
<evidence type="ECO:0000256" key="10">
    <source>
        <dbReference type="PIRNR" id="PIRNR016496"/>
    </source>
</evidence>
<dbReference type="CDD" id="cd04241">
    <property type="entry name" value="AAK_FomA-like"/>
    <property type="match status" value="1"/>
</dbReference>
<feature type="domain" description="Aspartate/glutamate/uridylate kinase" evidence="13">
    <location>
        <begin position="2"/>
        <end position="233"/>
    </location>
</feature>
<feature type="binding site" evidence="11">
    <location>
        <position position="170"/>
    </location>
    <ligand>
        <name>ATP</name>
        <dbReference type="ChEBI" id="CHEBI:30616"/>
    </ligand>
</feature>
<feature type="site" description="Transition state stabilizer" evidence="12">
    <location>
        <position position="14"/>
    </location>
</feature>
<evidence type="ECO:0000259" key="13">
    <source>
        <dbReference type="Pfam" id="PF00696"/>
    </source>
</evidence>
<evidence type="ECO:0000256" key="3">
    <source>
        <dbReference type="ARBA" id="ARBA00017267"/>
    </source>
</evidence>
<feature type="binding site" evidence="11">
    <location>
        <position position="45"/>
    </location>
    <ligand>
        <name>substrate</name>
    </ligand>
</feature>
<keyword evidence="7 10" id="KW-0067">ATP-binding</keyword>
<dbReference type="GO" id="GO:0005524">
    <property type="term" value="F:ATP binding"/>
    <property type="evidence" value="ECO:0007669"/>
    <property type="project" value="UniProtKB-KW"/>
</dbReference>
<dbReference type="InterPro" id="IPR036393">
    <property type="entry name" value="AceGlu_kinase-like_sf"/>
</dbReference>
<dbReference type="Pfam" id="PF00696">
    <property type="entry name" value="AA_kinase"/>
    <property type="match status" value="1"/>
</dbReference>
<keyword evidence="4 10" id="KW-0808">Transferase</keyword>
<dbReference type="PANTHER" id="PTHR43654:SF1">
    <property type="entry name" value="ISOPENTENYL PHOSPHATE KINASE"/>
    <property type="match status" value="1"/>
</dbReference>
<comment type="catalytic activity">
    <reaction evidence="9 10">
        <text>isopentenyl phosphate + ATP = isopentenyl diphosphate + ADP</text>
        <dbReference type="Rhea" id="RHEA:33963"/>
        <dbReference type="ChEBI" id="CHEBI:30616"/>
        <dbReference type="ChEBI" id="CHEBI:65078"/>
        <dbReference type="ChEBI" id="CHEBI:128769"/>
        <dbReference type="ChEBI" id="CHEBI:456216"/>
        <dbReference type="EC" id="2.7.4.26"/>
    </reaction>
</comment>
<dbReference type="STRING" id="1577791.Mpt1_c00630"/>
<dbReference type="NCBIfam" id="NF040647">
    <property type="entry name" value="IPPK_Arch"/>
    <property type="match status" value="1"/>
</dbReference>
<sequence length="258" mass="28011">MILIKLGGSVITDKTQYRTFNKDTISRLCKEIRASEADTLIAHGAGSFGHVLAKEFSLQNGFSRPEQIPAVARVQYDVRELNLMVINELLKAGIPAISIPPGSCFMMDNGELILENPEVLLSASRMKIMPVMFGDVVFDRTKGFGICSGDQIMEVLCKLYDPKKVVFVSDVDGLFDKDPKKNPDAKLLREVTSDILKKVSGKSSVDDVTGGVMAKAESMLRMTSPGRDCILVNGSVPGRLQSLLKGEKVISTTAKGGL</sequence>
<proteinExistence type="inferred from homology"/>
<dbReference type="KEGG" id="mear:Mpt1_c00630"/>
<dbReference type="Gene3D" id="3.40.1160.10">
    <property type="entry name" value="Acetylglutamate kinase-like"/>
    <property type="match status" value="1"/>
</dbReference>
<dbReference type="AlphaFoldDB" id="A0A0A7LA65"/>
<reference evidence="14 15" key="1">
    <citation type="journal article" date="2014" name="Appl. Environ. Microbiol.">
        <title>Comparative Genome Analysis of 'Candidatus Methanoplasma termitum' Indicates a New Mode of Energy Metabolism in the Seventh Order of Methanogens.</title>
        <authorList>
            <person name="Lang K."/>
            <person name="Schuldes J."/>
            <person name="Klingl A."/>
            <person name="Poehlein A."/>
            <person name="Daniel R."/>
            <person name="Brune A."/>
        </authorList>
    </citation>
    <scope>NUCLEOTIDE SEQUENCE [LARGE SCALE GENOMIC DNA]</scope>
    <source>
        <strain evidence="15">Mpt1</strain>
    </source>
</reference>
<evidence type="ECO:0000256" key="9">
    <source>
        <dbReference type="ARBA" id="ARBA00049063"/>
    </source>
</evidence>
<dbReference type="InterPro" id="IPR001048">
    <property type="entry name" value="Asp/Glu/Uridylate_kinase"/>
</dbReference>
<dbReference type="EC" id="2.7.4.26" evidence="2 10"/>
<keyword evidence="8" id="KW-0414">Isoprene biosynthesis</keyword>
<evidence type="ECO:0000256" key="1">
    <source>
        <dbReference type="ARBA" id="ARBA00010540"/>
    </source>
</evidence>
<accession>A0A0A7LA65</accession>
<dbReference type="GeneID" id="24817738"/>
<keyword evidence="5 10" id="KW-0547">Nucleotide-binding</keyword>
<keyword evidence="6 10" id="KW-0418">Kinase</keyword>
<gene>
    <name evidence="14" type="ORF">Mpt1_c00630</name>
</gene>
<dbReference type="OrthoDB" id="15328at2157"/>
<dbReference type="PIRSF" id="PIRSF016496">
    <property type="entry name" value="Kin_FomA"/>
    <property type="match status" value="1"/>
</dbReference>
<evidence type="ECO:0000256" key="12">
    <source>
        <dbReference type="PIRSR" id="PIRSR016496-2"/>
    </source>
</evidence>
<dbReference type="SUPFAM" id="SSF53633">
    <property type="entry name" value="Carbamate kinase-like"/>
    <property type="match status" value="1"/>
</dbReference>